<name>A0A6J4H0X3_9BACT</name>
<reference evidence="2" key="1">
    <citation type="submission" date="2020-02" db="EMBL/GenBank/DDBJ databases">
        <authorList>
            <person name="Meier V. D."/>
        </authorList>
    </citation>
    <scope>NUCLEOTIDE SEQUENCE</scope>
    <source>
        <strain evidence="2">AVDCRST_MAG95</strain>
    </source>
</reference>
<accession>A0A6J4H0X3</accession>
<evidence type="ECO:0008006" key="3">
    <source>
        <dbReference type="Google" id="ProtNLM"/>
    </source>
</evidence>
<dbReference type="EMBL" id="CADCTJ010000034">
    <property type="protein sequence ID" value="CAA9211288.1"/>
    <property type="molecule type" value="Genomic_DNA"/>
</dbReference>
<gene>
    <name evidence="2" type="ORF">AVDCRST_MAG95-130</name>
</gene>
<protein>
    <recommendedName>
        <fullName evidence="3">DUF3999 domain-containing protein</fullName>
    </recommendedName>
</protein>
<keyword evidence="1" id="KW-0472">Membrane</keyword>
<evidence type="ECO:0000313" key="2">
    <source>
        <dbReference type="EMBL" id="CAA9211288.1"/>
    </source>
</evidence>
<dbReference type="AlphaFoldDB" id="A0A6J4H0X3"/>
<sequence length="410" mass="46565">MRSFTHILGAIFLLTAQVSFSQSFRHRATIAPVREAAFYKILLPPGITAHLNRDLADLRLYDAQNHEVPYLPQHEEAVQVKKLFKPYQVVSNVRQQNRGTSLVLRNPARNKINNISLLLKNTNVQKMAALSGSNDGQNWYGIEDQYWLHSLYSQSATAEVKMLDFPLSDYEYYKLDINDSASAPLNILSAGYYDTYRENGKYTPVPQLKFTQTDSTDHKTYLKFTASGPVLLDKLDLTITAPGLYRRPATLCERRTYRKRRRQYTRWEPIAQYVLKSDSENSLPVPALRSQEFYLIIENGDNGPLRIETATGYGLNRYLVAALEPGNAYELRFGNEQATAPTYDLAYFKNKIPAGSAVLVPQNITIAAKTAKPNRATWFTNKNIIWAAILGVIALLGYMSYRMLNETAKK</sequence>
<keyword evidence="1" id="KW-0812">Transmembrane</keyword>
<proteinExistence type="predicted"/>
<organism evidence="2">
    <name type="scientific">uncultured Adhaeribacter sp</name>
    <dbReference type="NCBI Taxonomy" id="448109"/>
    <lineage>
        <taxon>Bacteria</taxon>
        <taxon>Pseudomonadati</taxon>
        <taxon>Bacteroidota</taxon>
        <taxon>Cytophagia</taxon>
        <taxon>Cytophagales</taxon>
        <taxon>Hymenobacteraceae</taxon>
        <taxon>Adhaeribacter</taxon>
        <taxon>environmental samples</taxon>
    </lineage>
</organism>
<keyword evidence="1" id="KW-1133">Transmembrane helix</keyword>
<feature type="transmembrane region" description="Helical" evidence="1">
    <location>
        <begin position="384"/>
        <end position="401"/>
    </location>
</feature>
<evidence type="ECO:0000256" key="1">
    <source>
        <dbReference type="SAM" id="Phobius"/>
    </source>
</evidence>